<dbReference type="RefSeq" id="WP_136935036.1">
    <property type="nucleotide sequence ID" value="NZ_SSMQ01000078.1"/>
</dbReference>
<dbReference type="AlphaFoldDB" id="A0A4U1IU65"/>
<protein>
    <recommendedName>
        <fullName evidence="5">EGF-like domain-containing protein</fullName>
    </recommendedName>
</protein>
<keyword evidence="2" id="KW-0732">Signal</keyword>
<feature type="chain" id="PRO_5020561466" description="EGF-like domain-containing protein" evidence="2">
    <location>
        <begin position="21"/>
        <end position="166"/>
    </location>
</feature>
<organism evidence="3 4">
    <name type="scientific">Polyangium fumosum</name>
    <dbReference type="NCBI Taxonomy" id="889272"/>
    <lineage>
        <taxon>Bacteria</taxon>
        <taxon>Pseudomonadati</taxon>
        <taxon>Myxococcota</taxon>
        <taxon>Polyangia</taxon>
        <taxon>Polyangiales</taxon>
        <taxon>Polyangiaceae</taxon>
        <taxon>Polyangium</taxon>
    </lineage>
</organism>
<evidence type="ECO:0000313" key="3">
    <source>
        <dbReference type="EMBL" id="TKC97940.1"/>
    </source>
</evidence>
<sequence>MLRVLTGLSTLLLVSLLGCASDVSGGGSPSGGDAGAGGTTGNGTGGAGSSGGSDGGGSSGTTGGGGSGGSASDLTCAEIEVELPKEQAAIMSCTADAQCGQELKGTSCGCTRNLVARLDADTTRFYELLTASQELQCDDGVGSTCDCPNANGFLCKNGFCAWNYVP</sequence>
<feature type="region of interest" description="Disordered" evidence="1">
    <location>
        <begin position="28"/>
        <end position="71"/>
    </location>
</feature>
<gene>
    <name evidence="3" type="ORF">E8A74_43400</name>
</gene>
<dbReference type="EMBL" id="SSMQ01000078">
    <property type="protein sequence ID" value="TKC97940.1"/>
    <property type="molecule type" value="Genomic_DNA"/>
</dbReference>
<dbReference type="OrthoDB" id="5521401at2"/>
<reference evidence="3 4" key="1">
    <citation type="submission" date="2019-04" db="EMBL/GenBank/DDBJ databases">
        <authorList>
            <person name="Li Y."/>
            <person name="Wang J."/>
        </authorList>
    </citation>
    <scope>NUCLEOTIDE SEQUENCE [LARGE SCALE GENOMIC DNA]</scope>
    <source>
        <strain evidence="3 4">DSM 14668</strain>
    </source>
</reference>
<comment type="caution">
    <text evidence="3">The sequence shown here is derived from an EMBL/GenBank/DDBJ whole genome shotgun (WGS) entry which is preliminary data.</text>
</comment>
<evidence type="ECO:0000313" key="4">
    <source>
        <dbReference type="Proteomes" id="UP000309215"/>
    </source>
</evidence>
<feature type="signal peptide" evidence="2">
    <location>
        <begin position="1"/>
        <end position="20"/>
    </location>
</feature>
<evidence type="ECO:0008006" key="5">
    <source>
        <dbReference type="Google" id="ProtNLM"/>
    </source>
</evidence>
<feature type="compositionally biased region" description="Gly residues" evidence="1">
    <location>
        <begin position="28"/>
        <end position="69"/>
    </location>
</feature>
<dbReference type="PROSITE" id="PS51257">
    <property type="entry name" value="PROKAR_LIPOPROTEIN"/>
    <property type="match status" value="1"/>
</dbReference>
<dbReference type="Proteomes" id="UP000309215">
    <property type="component" value="Unassembled WGS sequence"/>
</dbReference>
<proteinExistence type="predicted"/>
<name>A0A4U1IU65_9BACT</name>
<keyword evidence="4" id="KW-1185">Reference proteome</keyword>
<accession>A0A4U1IU65</accession>
<evidence type="ECO:0000256" key="1">
    <source>
        <dbReference type="SAM" id="MobiDB-lite"/>
    </source>
</evidence>
<evidence type="ECO:0000256" key="2">
    <source>
        <dbReference type="SAM" id="SignalP"/>
    </source>
</evidence>